<sequence length="62" mass="6873">MLGDFYNIECIHTLREANQVADGFAKIGFSIPEGVLSFNVPPSWAHFLLLADKSAISFPRGY</sequence>
<dbReference type="Proteomes" id="UP000075243">
    <property type="component" value="Chromosome 2"/>
</dbReference>
<dbReference type="Gramene" id="C.cajan_06347.t">
    <property type="protein sequence ID" value="C.cajan_06347.t.cds1"/>
    <property type="gene ID" value="C.cajan_06347"/>
</dbReference>
<accession>A0A151U3J3</accession>
<dbReference type="EMBL" id="CM003604">
    <property type="protein sequence ID" value="KYP73867.1"/>
    <property type="molecule type" value="Genomic_DNA"/>
</dbReference>
<keyword evidence="2" id="KW-1185">Reference proteome</keyword>
<organism evidence="1 2">
    <name type="scientific">Cajanus cajan</name>
    <name type="common">Pigeon pea</name>
    <name type="synonym">Cajanus indicus</name>
    <dbReference type="NCBI Taxonomy" id="3821"/>
    <lineage>
        <taxon>Eukaryota</taxon>
        <taxon>Viridiplantae</taxon>
        <taxon>Streptophyta</taxon>
        <taxon>Embryophyta</taxon>
        <taxon>Tracheophyta</taxon>
        <taxon>Spermatophyta</taxon>
        <taxon>Magnoliopsida</taxon>
        <taxon>eudicotyledons</taxon>
        <taxon>Gunneridae</taxon>
        <taxon>Pentapetalae</taxon>
        <taxon>rosids</taxon>
        <taxon>fabids</taxon>
        <taxon>Fabales</taxon>
        <taxon>Fabaceae</taxon>
        <taxon>Papilionoideae</taxon>
        <taxon>50 kb inversion clade</taxon>
        <taxon>NPAAA clade</taxon>
        <taxon>indigoferoid/millettioid clade</taxon>
        <taxon>Phaseoleae</taxon>
        <taxon>Cajanus</taxon>
    </lineage>
</organism>
<name>A0A151U3J3_CAJCA</name>
<proteinExistence type="predicted"/>
<protein>
    <recommendedName>
        <fullName evidence="3">RNase H type-1 domain-containing protein</fullName>
    </recommendedName>
</protein>
<reference evidence="1 2" key="1">
    <citation type="journal article" date="2012" name="Nat. Biotechnol.">
        <title>Draft genome sequence of pigeonpea (Cajanus cajan), an orphan legume crop of resource-poor farmers.</title>
        <authorList>
            <person name="Varshney R.K."/>
            <person name="Chen W."/>
            <person name="Li Y."/>
            <person name="Bharti A.K."/>
            <person name="Saxena R.K."/>
            <person name="Schlueter J.A."/>
            <person name="Donoghue M.T."/>
            <person name="Azam S."/>
            <person name="Fan G."/>
            <person name="Whaley A.M."/>
            <person name="Farmer A.D."/>
            <person name="Sheridan J."/>
            <person name="Iwata A."/>
            <person name="Tuteja R."/>
            <person name="Penmetsa R.V."/>
            <person name="Wu W."/>
            <person name="Upadhyaya H.D."/>
            <person name="Yang S.P."/>
            <person name="Shah T."/>
            <person name="Saxena K.B."/>
            <person name="Michael T."/>
            <person name="McCombie W.R."/>
            <person name="Yang B."/>
            <person name="Zhang G."/>
            <person name="Yang H."/>
            <person name="Wang J."/>
            <person name="Spillane C."/>
            <person name="Cook D.R."/>
            <person name="May G.D."/>
            <person name="Xu X."/>
            <person name="Jackson S.A."/>
        </authorList>
    </citation>
    <scope>NUCLEOTIDE SEQUENCE [LARGE SCALE GENOMIC DNA]</scope>
    <source>
        <strain evidence="2">cv. Asha</strain>
    </source>
</reference>
<evidence type="ECO:0000313" key="2">
    <source>
        <dbReference type="Proteomes" id="UP000075243"/>
    </source>
</evidence>
<dbReference type="AlphaFoldDB" id="A0A151U3J3"/>
<gene>
    <name evidence="1" type="ORF">KK1_006525</name>
</gene>
<evidence type="ECO:0008006" key="3">
    <source>
        <dbReference type="Google" id="ProtNLM"/>
    </source>
</evidence>
<evidence type="ECO:0000313" key="1">
    <source>
        <dbReference type="EMBL" id="KYP73867.1"/>
    </source>
</evidence>